<evidence type="ECO:0000313" key="3">
    <source>
        <dbReference type="Proteomes" id="UP000184390"/>
    </source>
</evidence>
<dbReference type="Pfam" id="PF20058">
    <property type="entry name" value="DUF6457"/>
    <property type="match status" value="1"/>
</dbReference>
<comment type="caution">
    <text evidence="2">The sequence shown here is derived from an EMBL/GenBank/DDBJ whole genome shotgun (WGS) entry which is preliminary data.</text>
</comment>
<dbReference type="RefSeq" id="WP_256624089.1">
    <property type="nucleotide sequence ID" value="NZ_FQYL01000007.1"/>
</dbReference>
<feature type="domain" description="DUF6457" evidence="1">
    <location>
        <begin position="24"/>
        <end position="101"/>
    </location>
</feature>
<dbReference type="InterPro" id="IPR045598">
    <property type="entry name" value="DUF6457"/>
</dbReference>
<dbReference type="EMBL" id="FQYL01000007">
    <property type="protein sequence ID" value="SHI93534.1"/>
    <property type="molecule type" value="Genomic_DNA"/>
</dbReference>
<accession>A0ABY1ICC2</accession>
<evidence type="ECO:0000313" key="2">
    <source>
        <dbReference type="EMBL" id="SHI93534.1"/>
    </source>
</evidence>
<reference evidence="2 3" key="1">
    <citation type="submission" date="2016-11" db="EMBL/GenBank/DDBJ databases">
        <authorList>
            <person name="Varghese N."/>
            <person name="Submissions S."/>
        </authorList>
    </citation>
    <scope>NUCLEOTIDE SEQUENCE [LARGE SCALE GENOMIC DNA]</scope>
    <source>
        <strain evidence="2 3">PA</strain>
    </source>
</reference>
<evidence type="ECO:0000259" key="1">
    <source>
        <dbReference type="Pfam" id="PF20058"/>
    </source>
</evidence>
<proteinExistence type="predicted"/>
<organism evidence="2 3">
    <name type="scientific">Actinomyces denticolens</name>
    <dbReference type="NCBI Taxonomy" id="52767"/>
    <lineage>
        <taxon>Bacteria</taxon>
        <taxon>Bacillati</taxon>
        <taxon>Actinomycetota</taxon>
        <taxon>Actinomycetes</taxon>
        <taxon>Actinomycetales</taxon>
        <taxon>Actinomycetaceae</taxon>
        <taxon>Actinomyces</taxon>
    </lineage>
</organism>
<sequence length="102" mass="11131">MPVEPVRGARKRSGHDDEARRMFQMERWLDALCAEIGSDRAIVDAHRDELLHLVSTVAHGPSRPAAPMTAFIIGWAAASTGEDVSGLVARAEALAARWQADR</sequence>
<gene>
    <name evidence="2" type="ORF">SAMN05216246_10793</name>
</gene>
<protein>
    <recommendedName>
        <fullName evidence="1">DUF6457 domain-containing protein</fullName>
    </recommendedName>
</protein>
<name>A0ABY1ICC2_9ACTO</name>
<keyword evidence="3" id="KW-1185">Reference proteome</keyword>
<dbReference type="Proteomes" id="UP000184390">
    <property type="component" value="Unassembled WGS sequence"/>
</dbReference>